<comment type="caution">
    <text evidence="4">The sequence shown here is derived from an EMBL/GenBank/DDBJ whole genome shotgun (WGS) entry which is preliminary data.</text>
</comment>
<keyword evidence="5" id="KW-1185">Reference proteome</keyword>
<organism evidence="4 5">
    <name type="scientific">Phytophthora oleae</name>
    <dbReference type="NCBI Taxonomy" id="2107226"/>
    <lineage>
        <taxon>Eukaryota</taxon>
        <taxon>Sar</taxon>
        <taxon>Stramenopiles</taxon>
        <taxon>Oomycota</taxon>
        <taxon>Peronosporomycetes</taxon>
        <taxon>Peronosporales</taxon>
        <taxon>Peronosporaceae</taxon>
        <taxon>Phytophthora</taxon>
    </lineage>
</organism>
<keyword evidence="2" id="KW-0812">Transmembrane</keyword>
<dbReference type="AlphaFoldDB" id="A0ABD3F522"/>
<gene>
    <name evidence="4" type="ORF">V7S43_013711</name>
</gene>
<feature type="region of interest" description="Disordered" evidence="1">
    <location>
        <begin position="757"/>
        <end position="785"/>
    </location>
</feature>
<feature type="domain" description="Sulfatase N-terminal" evidence="3">
    <location>
        <begin position="537"/>
        <end position="929"/>
    </location>
</feature>
<evidence type="ECO:0000313" key="4">
    <source>
        <dbReference type="EMBL" id="KAL3661102.1"/>
    </source>
</evidence>
<feature type="region of interest" description="Disordered" evidence="1">
    <location>
        <begin position="937"/>
        <end position="987"/>
    </location>
</feature>
<feature type="region of interest" description="Disordered" evidence="1">
    <location>
        <begin position="1076"/>
        <end position="1129"/>
    </location>
</feature>
<feature type="transmembrane region" description="Helical" evidence="2">
    <location>
        <begin position="272"/>
        <end position="290"/>
    </location>
</feature>
<dbReference type="Proteomes" id="UP001632037">
    <property type="component" value="Unassembled WGS sequence"/>
</dbReference>
<dbReference type="PANTHER" id="PTHR43751:SF3">
    <property type="entry name" value="SULFATASE N-TERMINAL DOMAIN-CONTAINING PROTEIN"/>
    <property type="match status" value="1"/>
</dbReference>
<feature type="transmembrane region" description="Helical" evidence="2">
    <location>
        <begin position="403"/>
        <end position="425"/>
    </location>
</feature>
<name>A0ABD3F522_9STRA</name>
<reference evidence="4 5" key="1">
    <citation type="submission" date="2024-09" db="EMBL/GenBank/DDBJ databases">
        <title>Genome sequencing and assembly of Phytophthora oleae, isolate VK10A, causative agent of rot of olive drupes.</title>
        <authorList>
            <person name="Conti Taguali S."/>
            <person name="Riolo M."/>
            <person name="La Spada F."/>
            <person name="Cacciola S.O."/>
            <person name="Dionisio G."/>
        </authorList>
    </citation>
    <scope>NUCLEOTIDE SEQUENCE [LARGE SCALE GENOMIC DNA]</scope>
    <source>
        <strain evidence="4 5">VK10A</strain>
    </source>
</reference>
<accession>A0ABD3F522</accession>
<dbReference type="Gene3D" id="3.40.720.10">
    <property type="entry name" value="Alkaline Phosphatase, subunit A"/>
    <property type="match status" value="1"/>
</dbReference>
<keyword evidence="2" id="KW-1133">Transmembrane helix</keyword>
<evidence type="ECO:0000256" key="1">
    <source>
        <dbReference type="SAM" id="MobiDB-lite"/>
    </source>
</evidence>
<feature type="transmembrane region" description="Helical" evidence="2">
    <location>
        <begin position="207"/>
        <end position="230"/>
    </location>
</feature>
<sequence length="1129" mass="125267">MPMIYRRNRGLSPTQELDNGTRGAKPVGFDTDASFLGRTRHWWRGRSVLLASQRVYQTMWLAVLVYAFLGLPVLGRVLNFARFVHRFPAPKIIQGIIVGMMQDVAIFLQASTCICLVKVLFDADNFTPQGFVAANNARSFPNSGFLRERGGSSRFLPVYMPVLANEYDLRDEGMEALASGVATNHRTLLSLGAAANRPALVARAKRALHSLVILSLLQLILVAATIASVADFCLQVTMHPRLNRAFVNIFFNYMKQFTASLTDEEVMTRTVVGSWAVYFALLAALTYGFYTGRLPLASDFLRLPSALCCCFDRRYSARKDSMASSNPSGSTTSNSYVSNLFASYWQRAGKPIRTRRRSTQGYSHLPGGVASGCSSGFSTAFPSSSSLCSSGYGTYTKSGPLTILGRCILASLLMTGAALSASMLIDGKGGVDMKLMNNAMFTLQAEQFFERPTTIHREEINCTAASSALRSTLGVSEKYELDNLGNDEQCALLWRKTTGYEGENIFELDWNETAVVKVENATDTTGSKAEKPSKVQPNIIVLNMESWRHLDVGVLGGAAKKEATGKSATPQFDELTKTGVLYSKHYTQCVQTTRTLLTTLFGMLPSCTETTALKQYSTTLNVRGLPHFLKERGYFNLFWSAVDLTWEYWDKFLLKNGFDKLVDDRKIRKMLHESRNYKNTPDDHFSWGMHDHLSFEMLLYAIESAHNSSMNATDASSAANASYADSSAENALQETSGNATEVEDMKVPAAAAKGRHYRAAHSSAHGSPSTEDSLAKKVPTATKPPLPGWEGLQTPYFIDMYSITSHNPWALPNFYEAPDLSELYTRYNKKYLDSMYFSDEMLGDFIAALRAKGLMKNTIVIIEGDHGYGRLEHDNNPSIADSGVWDEASRVPFLLLADDFLREEDKGTVVDQLTMQSDLMATIADILGVTPEEPLFQHGYGHSMKRRRSQSEAQKEAQALAAQSVKDQDAEPKDSESEALAAEARESPRERRVVMCNPFNGMSKGVRTEELKYIFHPDGSYNVFEPAIDPAEKKPLRTGFDAEAMDDATRDVFEYVTKAVDLNQFLFEANRFMTPLPKPATAAPANKRKQDDAVYNRLRRSHAQNVTDEDEQVEPKQPRGPPAPVNSLD</sequence>
<dbReference type="EMBL" id="JBIMZQ010000037">
    <property type="protein sequence ID" value="KAL3661102.1"/>
    <property type="molecule type" value="Genomic_DNA"/>
</dbReference>
<dbReference type="InterPro" id="IPR000917">
    <property type="entry name" value="Sulfatase_N"/>
</dbReference>
<evidence type="ECO:0000313" key="5">
    <source>
        <dbReference type="Proteomes" id="UP001632037"/>
    </source>
</evidence>
<evidence type="ECO:0000256" key="2">
    <source>
        <dbReference type="SAM" id="Phobius"/>
    </source>
</evidence>
<evidence type="ECO:0000259" key="3">
    <source>
        <dbReference type="Pfam" id="PF00884"/>
    </source>
</evidence>
<protein>
    <recommendedName>
        <fullName evidence="3">Sulfatase N-terminal domain-containing protein</fullName>
    </recommendedName>
</protein>
<keyword evidence="2" id="KW-0472">Membrane</keyword>
<feature type="transmembrane region" description="Helical" evidence="2">
    <location>
        <begin position="59"/>
        <end position="78"/>
    </location>
</feature>
<dbReference type="InterPro" id="IPR052701">
    <property type="entry name" value="GAG_Ulvan_Degrading_Sulfatases"/>
</dbReference>
<proteinExistence type="predicted"/>
<feature type="compositionally biased region" description="Basic and acidic residues" evidence="1">
    <location>
        <begin position="966"/>
        <end position="976"/>
    </location>
</feature>
<dbReference type="PANTHER" id="PTHR43751">
    <property type="entry name" value="SULFATASE"/>
    <property type="match status" value="1"/>
</dbReference>
<dbReference type="Pfam" id="PF00884">
    <property type="entry name" value="Sulfatase"/>
    <property type="match status" value="1"/>
</dbReference>
<feature type="region of interest" description="Disordered" evidence="1">
    <location>
        <begin position="1"/>
        <end position="25"/>
    </location>
</feature>
<dbReference type="SUPFAM" id="SSF53649">
    <property type="entry name" value="Alkaline phosphatase-like"/>
    <property type="match status" value="1"/>
</dbReference>
<feature type="compositionally biased region" description="Pro residues" evidence="1">
    <location>
        <begin position="1118"/>
        <end position="1129"/>
    </location>
</feature>
<dbReference type="InterPro" id="IPR017850">
    <property type="entry name" value="Alkaline_phosphatase_core_sf"/>
</dbReference>